<comment type="caution">
    <text evidence="1">The sequence shown here is derived from an EMBL/GenBank/DDBJ whole genome shotgun (WGS) entry which is preliminary data.</text>
</comment>
<evidence type="ECO:0000313" key="2">
    <source>
        <dbReference type="Proteomes" id="UP000618986"/>
    </source>
</evidence>
<organism evidence="1 2">
    <name type="scientific">Micromonospora echinospora</name>
    <name type="common">Micromonospora purpurea</name>
    <dbReference type="NCBI Taxonomy" id="1877"/>
    <lineage>
        <taxon>Bacteria</taxon>
        <taxon>Bacillati</taxon>
        <taxon>Actinomycetota</taxon>
        <taxon>Actinomycetes</taxon>
        <taxon>Micromonosporales</taxon>
        <taxon>Micromonosporaceae</taxon>
        <taxon>Micromonospora</taxon>
    </lineage>
</organism>
<protein>
    <submittedName>
        <fullName evidence="1">Uncharacterized protein</fullName>
    </submittedName>
</protein>
<reference evidence="1 2" key="1">
    <citation type="submission" date="2020-08" db="EMBL/GenBank/DDBJ databases">
        <title>Sequencing the genomes of 1000 actinobacteria strains.</title>
        <authorList>
            <person name="Klenk H.-P."/>
        </authorList>
    </citation>
    <scope>NUCLEOTIDE SEQUENCE [LARGE SCALE GENOMIC DNA]</scope>
    <source>
        <strain evidence="1 2">DSM 43036</strain>
    </source>
</reference>
<accession>A0ABR6MEK7</accession>
<name>A0ABR6MEK7_MICEC</name>
<dbReference type="EMBL" id="JACHJC010000001">
    <property type="protein sequence ID" value="MBB5113813.1"/>
    <property type="molecule type" value="Genomic_DNA"/>
</dbReference>
<evidence type="ECO:0000313" key="1">
    <source>
        <dbReference type="EMBL" id="MBB5113813.1"/>
    </source>
</evidence>
<keyword evidence="2" id="KW-1185">Reference proteome</keyword>
<gene>
    <name evidence="1" type="ORF">FHU28_003652</name>
</gene>
<dbReference type="Proteomes" id="UP000618986">
    <property type="component" value="Unassembled WGS sequence"/>
</dbReference>
<proteinExistence type="predicted"/>
<sequence>MARSIRPAAACSATTAQAISVSSVHSHGALHAGSAPGPAGVGARAALRALPGYGPGPVTVLRLIHTGTPQPVATASAFDRQGSRGWLTTPA</sequence>